<keyword evidence="4" id="KW-0812">Transmembrane</keyword>
<evidence type="ECO:0000256" key="2">
    <source>
        <dbReference type="ARBA" id="ARBA00022837"/>
    </source>
</evidence>
<feature type="transmembrane region" description="Helical" evidence="4">
    <location>
        <begin position="326"/>
        <end position="345"/>
    </location>
</feature>
<dbReference type="PROSITE" id="PS50222">
    <property type="entry name" value="EF_HAND_2"/>
    <property type="match status" value="2"/>
</dbReference>
<dbReference type="PROSITE" id="PS00018">
    <property type="entry name" value="EF_HAND_1"/>
    <property type="match status" value="3"/>
</dbReference>
<evidence type="ECO:0000256" key="4">
    <source>
        <dbReference type="SAM" id="Phobius"/>
    </source>
</evidence>
<gene>
    <name evidence="6" type="ORF">AAHA92_02778</name>
</gene>
<feature type="transmembrane region" description="Helical" evidence="4">
    <location>
        <begin position="257"/>
        <end position="277"/>
    </location>
</feature>
<feature type="transmembrane region" description="Helical" evidence="4">
    <location>
        <begin position="352"/>
        <end position="375"/>
    </location>
</feature>
<dbReference type="PANTHER" id="PTHR31503:SF79">
    <property type="entry name" value="CALCIUM-BINDING EF-HAND PROTEIN"/>
    <property type="match status" value="1"/>
</dbReference>
<feature type="transmembrane region" description="Helical" evidence="4">
    <location>
        <begin position="227"/>
        <end position="245"/>
    </location>
</feature>
<dbReference type="AlphaFoldDB" id="A0ABD1IEZ1"/>
<dbReference type="Proteomes" id="UP001567538">
    <property type="component" value="Unassembled WGS sequence"/>
</dbReference>
<keyword evidence="7" id="KW-1185">Reference proteome</keyword>
<feature type="domain" description="EF-hand" evidence="5">
    <location>
        <begin position="77"/>
        <end position="112"/>
    </location>
</feature>
<evidence type="ECO:0000313" key="6">
    <source>
        <dbReference type="EMBL" id="KAL1567285.1"/>
    </source>
</evidence>
<proteinExistence type="predicted"/>
<evidence type="ECO:0000256" key="3">
    <source>
        <dbReference type="ARBA" id="ARBA00023065"/>
    </source>
</evidence>
<evidence type="ECO:0000313" key="7">
    <source>
        <dbReference type="Proteomes" id="UP001567538"/>
    </source>
</evidence>
<dbReference type="InterPro" id="IPR004713">
    <property type="entry name" value="CaH_exchang"/>
</dbReference>
<dbReference type="Pfam" id="PF13499">
    <property type="entry name" value="EF-hand_7"/>
    <property type="match status" value="1"/>
</dbReference>
<feature type="transmembrane region" description="Helical" evidence="4">
    <location>
        <begin position="298"/>
        <end position="320"/>
    </location>
</feature>
<keyword evidence="4" id="KW-0472">Membrane</keyword>
<dbReference type="SMART" id="SM00054">
    <property type="entry name" value="EFh"/>
    <property type="match status" value="3"/>
</dbReference>
<keyword evidence="3" id="KW-0406">Ion transport</keyword>
<evidence type="ECO:0000256" key="1">
    <source>
        <dbReference type="ARBA" id="ARBA00022449"/>
    </source>
</evidence>
<accession>A0ABD1IEZ1</accession>
<dbReference type="Gene3D" id="1.10.238.10">
    <property type="entry name" value="EF-hand"/>
    <property type="match status" value="1"/>
</dbReference>
<keyword evidence="1" id="KW-0050">Antiport</keyword>
<dbReference type="InterPro" id="IPR002048">
    <property type="entry name" value="EF_hand_dom"/>
</dbReference>
<dbReference type="PANTHER" id="PTHR31503">
    <property type="entry name" value="VACUOLAR CALCIUM ION TRANSPORTER"/>
    <property type="match status" value="1"/>
</dbReference>
<dbReference type="GO" id="GO:0070588">
    <property type="term" value="P:calcium ion transmembrane transport"/>
    <property type="evidence" value="ECO:0007669"/>
    <property type="project" value="UniProtKB-ARBA"/>
</dbReference>
<organism evidence="6 7">
    <name type="scientific">Salvia divinorum</name>
    <name type="common">Maria pastora</name>
    <name type="synonym">Diviner's sage</name>
    <dbReference type="NCBI Taxonomy" id="28513"/>
    <lineage>
        <taxon>Eukaryota</taxon>
        <taxon>Viridiplantae</taxon>
        <taxon>Streptophyta</taxon>
        <taxon>Embryophyta</taxon>
        <taxon>Tracheophyta</taxon>
        <taxon>Spermatophyta</taxon>
        <taxon>Magnoliopsida</taxon>
        <taxon>eudicotyledons</taxon>
        <taxon>Gunneridae</taxon>
        <taxon>Pentapetalae</taxon>
        <taxon>asterids</taxon>
        <taxon>lamiids</taxon>
        <taxon>Lamiales</taxon>
        <taxon>Lamiaceae</taxon>
        <taxon>Nepetoideae</taxon>
        <taxon>Mentheae</taxon>
        <taxon>Salviinae</taxon>
        <taxon>Salvia</taxon>
        <taxon>Salvia subgen. Calosphace</taxon>
    </lineage>
</organism>
<name>A0ABD1IEZ1_SALDI</name>
<keyword evidence="2" id="KW-0106">Calcium</keyword>
<dbReference type="EMBL" id="JBEAFC010000002">
    <property type="protein sequence ID" value="KAL1567285.1"/>
    <property type="molecule type" value="Genomic_DNA"/>
</dbReference>
<evidence type="ECO:0000259" key="5">
    <source>
        <dbReference type="PROSITE" id="PS50222"/>
    </source>
</evidence>
<dbReference type="InterPro" id="IPR011992">
    <property type="entry name" value="EF-hand-dom_pair"/>
</dbReference>
<dbReference type="SUPFAM" id="SSF47473">
    <property type="entry name" value="EF-hand"/>
    <property type="match status" value="1"/>
</dbReference>
<dbReference type="InterPro" id="IPR018247">
    <property type="entry name" value="EF_Hand_1_Ca_BS"/>
</dbReference>
<keyword evidence="4" id="KW-1133">Transmembrane helix</keyword>
<dbReference type="GO" id="GO:0015297">
    <property type="term" value="F:antiporter activity"/>
    <property type="evidence" value="ECO:0007669"/>
    <property type="project" value="UniProtKB-KW"/>
</dbReference>
<feature type="domain" description="EF-hand" evidence="5">
    <location>
        <begin position="160"/>
        <end position="195"/>
    </location>
</feature>
<reference evidence="6 7" key="1">
    <citation type="submission" date="2024-06" db="EMBL/GenBank/DDBJ databases">
        <title>A chromosome level genome sequence of Diviner's sage (Salvia divinorum).</title>
        <authorList>
            <person name="Ford S.A."/>
            <person name="Ro D.-K."/>
            <person name="Ness R.W."/>
            <person name="Phillips M.A."/>
        </authorList>
    </citation>
    <scope>NUCLEOTIDE SEQUENCE [LARGE SCALE GENOMIC DNA]</scope>
    <source>
        <strain evidence="6">SAF-2024a</strain>
        <tissue evidence="6">Leaf</tissue>
    </source>
</reference>
<keyword evidence="1" id="KW-0813">Transport</keyword>
<comment type="caution">
    <text evidence="6">The sequence shown here is derived from an EMBL/GenBank/DDBJ whole genome shotgun (WGS) entry which is preliminary data.</text>
</comment>
<sequence>MPLRMLLYYQNNVAFGGTIHIGPTTWNFHIFSFSKTPFFANASSRLYHFPHILLSLSVFSTMDSETQGTLLTDNGSPNVSIIRRLFDEKDEDRDRVISFHELMEDITLVKSLKDMYHILLRPWSQKKRKEREMMRHMIPYILEHLQNSVYGSLLSEDRAPDLPAIKRLFNDIDLDKDNCISYSELEELISSIKSGIIPYDPSTAATKIMEEPDVNADHLISKEEFPYYFLGSLCLALGLLAEPLIGSVRDFPAAANLFSFFVAFIFVPLGRNARLVVSAIAKAREKKLKTNSLTQSEIYGTTFKNNILGLTVLLSIIYFHRITWDFLTEIDILMVLPVSAIMGCIASFNTIFLVWTAFFAYMLYPLSLILVYVLGKFDWLY</sequence>
<protein>
    <submittedName>
        <fullName evidence="6">Sodium/calcium exchanger NCL2-like</fullName>
    </submittedName>
</protein>